<dbReference type="GO" id="GO:0006508">
    <property type="term" value="P:proteolysis"/>
    <property type="evidence" value="ECO:0007669"/>
    <property type="project" value="UniProtKB-KW"/>
</dbReference>
<keyword evidence="3" id="KW-0378">Hydrolase</keyword>
<accession>A0ABZ0SC81</accession>
<keyword evidence="1" id="KW-0472">Membrane</keyword>
<evidence type="ECO:0000313" key="3">
    <source>
        <dbReference type="EMBL" id="WPL18067.1"/>
    </source>
</evidence>
<feature type="transmembrane region" description="Helical" evidence="1">
    <location>
        <begin position="161"/>
        <end position="178"/>
    </location>
</feature>
<protein>
    <submittedName>
        <fullName evidence="3">CAAX amino terminal protease self- immunity</fullName>
    </submittedName>
</protein>
<keyword evidence="3" id="KW-0645">Protease</keyword>
<feature type="transmembrane region" description="Helical" evidence="1">
    <location>
        <begin position="213"/>
        <end position="234"/>
    </location>
</feature>
<feature type="transmembrane region" description="Helical" evidence="1">
    <location>
        <begin position="44"/>
        <end position="63"/>
    </location>
</feature>
<evidence type="ECO:0000256" key="1">
    <source>
        <dbReference type="SAM" id="Phobius"/>
    </source>
</evidence>
<evidence type="ECO:0000313" key="4">
    <source>
        <dbReference type="Proteomes" id="UP001432180"/>
    </source>
</evidence>
<feature type="transmembrane region" description="Helical" evidence="1">
    <location>
        <begin position="190"/>
        <end position="207"/>
    </location>
</feature>
<dbReference type="EMBL" id="CP121472">
    <property type="protein sequence ID" value="WPL18067.1"/>
    <property type="molecule type" value="Genomic_DNA"/>
</dbReference>
<name>A0ABZ0SC81_9GAMM</name>
<feature type="transmembrane region" description="Helical" evidence="1">
    <location>
        <begin position="69"/>
        <end position="89"/>
    </location>
</feature>
<proteinExistence type="predicted"/>
<feature type="transmembrane region" description="Helical" evidence="1">
    <location>
        <begin position="109"/>
        <end position="127"/>
    </location>
</feature>
<evidence type="ECO:0000259" key="2">
    <source>
        <dbReference type="Pfam" id="PF02517"/>
    </source>
</evidence>
<keyword evidence="1" id="KW-1133">Transmembrane helix</keyword>
<dbReference type="GO" id="GO:0008233">
    <property type="term" value="F:peptidase activity"/>
    <property type="evidence" value="ECO:0007669"/>
    <property type="project" value="UniProtKB-KW"/>
</dbReference>
<organism evidence="3 4">
    <name type="scientific">Thiorhodovibrio winogradskyi</name>
    <dbReference type="NCBI Taxonomy" id="77007"/>
    <lineage>
        <taxon>Bacteria</taxon>
        <taxon>Pseudomonadati</taxon>
        <taxon>Pseudomonadota</taxon>
        <taxon>Gammaproteobacteria</taxon>
        <taxon>Chromatiales</taxon>
        <taxon>Chromatiaceae</taxon>
        <taxon>Thiorhodovibrio</taxon>
    </lineage>
</organism>
<reference evidence="3 4" key="1">
    <citation type="journal article" date="2023" name="Microorganisms">
        <title>Thiorhodovibrio frisius and Trv. litoralis spp. nov., Two Novel Members from a Clade of Fastidious Purple Sulfur Bacteria That Exhibit Unique Red-Shifted Light-Harvesting Capabilities.</title>
        <authorList>
            <person name="Methner A."/>
            <person name="Kuzyk S.B."/>
            <person name="Petersen J."/>
            <person name="Bauer S."/>
            <person name="Brinkmann H."/>
            <person name="Sichau K."/>
            <person name="Wanner G."/>
            <person name="Wolf J."/>
            <person name="Neumann-Schaal M."/>
            <person name="Henke P."/>
            <person name="Tank M."/>
            <person name="Sproer C."/>
            <person name="Bunk B."/>
            <person name="Overmann J."/>
        </authorList>
    </citation>
    <scope>NUCLEOTIDE SEQUENCE [LARGE SCALE GENOMIC DNA]</scope>
    <source>
        <strain evidence="3 4">DSM 6702</strain>
    </source>
</reference>
<dbReference type="InterPro" id="IPR003675">
    <property type="entry name" value="Rce1/LyrA-like_dom"/>
</dbReference>
<gene>
    <name evidence="3" type="ORF">Thiowin_03118</name>
</gene>
<sequence length="266" mass="28895">MIGAAIGTADGRLAEAERIRRLEDPGRDFPFYRGWPIALSGPQWLLVLTGVLVALLAVAFPPAVLNSGLARMVPALLLAAVPLAALALVARSHWRVLFGPVGWHEIKWMILFGLLNLVVSMSVGALLNPFVDFQSNAAVAGIADQAAAEQWFLFIRTAPQLLGEEVITILPFLALLTLFTQRLGSGRKAAILWAWLLSALLFGLIHLPTYDWNLIQCVVIIGIARLVLTLPWIMTKNLWVSTGAHILNDWSLFSLQLLGAGLIAAS</sequence>
<dbReference type="Proteomes" id="UP001432180">
    <property type="component" value="Chromosome"/>
</dbReference>
<feature type="domain" description="CAAX prenyl protease 2/Lysostaphin resistance protein A-like" evidence="2">
    <location>
        <begin position="158"/>
        <end position="250"/>
    </location>
</feature>
<keyword evidence="4" id="KW-1185">Reference proteome</keyword>
<dbReference type="RefSeq" id="WP_328983855.1">
    <property type="nucleotide sequence ID" value="NZ_CP121472.1"/>
</dbReference>
<keyword evidence="1" id="KW-0812">Transmembrane</keyword>
<dbReference type="Pfam" id="PF02517">
    <property type="entry name" value="Rce1-like"/>
    <property type="match status" value="1"/>
</dbReference>